<dbReference type="RefSeq" id="WP_125004661.1">
    <property type="nucleotide sequence ID" value="NZ_RQXT01000045.1"/>
</dbReference>
<dbReference type="AlphaFoldDB" id="A0A3P3F6V9"/>
<name>A0A3P3F6V9_9HYPH</name>
<dbReference type="OrthoDB" id="9774675at2"/>
<reference evidence="5 6" key="1">
    <citation type="submission" date="2018-11" db="EMBL/GenBank/DDBJ databases">
        <title>the genome of Mesorhizobium tamadayense DSM 28320.</title>
        <authorList>
            <person name="Gao J."/>
        </authorList>
    </citation>
    <scope>NUCLEOTIDE SEQUENCE [LARGE SCALE GENOMIC DNA]</scope>
    <source>
        <strain evidence="5 6">DSM 28320</strain>
    </source>
</reference>
<dbReference type="PANTHER" id="PTHR10668">
    <property type="entry name" value="PHYTOENE DEHYDROGENASE"/>
    <property type="match status" value="1"/>
</dbReference>
<dbReference type="EMBL" id="RQXT01000045">
    <property type="protein sequence ID" value="RRH94137.1"/>
    <property type="molecule type" value="Genomic_DNA"/>
</dbReference>
<organism evidence="5 6">
    <name type="scientific">Mesorhizobium tamadayense</name>
    <dbReference type="NCBI Taxonomy" id="425306"/>
    <lineage>
        <taxon>Bacteria</taxon>
        <taxon>Pseudomonadati</taxon>
        <taxon>Pseudomonadota</taxon>
        <taxon>Alphaproteobacteria</taxon>
        <taxon>Hyphomicrobiales</taxon>
        <taxon>Phyllobacteriaceae</taxon>
        <taxon>Mesorhizobium</taxon>
    </lineage>
</organism>
<dbReference type="InterPro" id="IPR036188">
    <property type="entry name" value="FAD/NAD-bd_sf"/>
</dbReference>
<protein>
    <recommendedName>
        <fullName evidence="3">Pyridine nucleotide-disulfide oxidoreductase domain-containing protein 2</fullName>
    </recommendedName>
</protein>
<dbReference type="Proteomes" id="UP000273786">
    <property type="component" value="Unassembled WGS sequence"/>
</dbReference>
<evidence type="ECO:0000259" key="4">
    <source>
        <dbReference type="Pfam" id="PF01593"/>
    </source>
</evidence>
<evidence type="ECO:0000313" key="6">
    <source>
        <dbReference type="Proteomes" id="UP000273786"/>
    </source>
</evidence>
<dbReference type="PANTHER" id="PTHR10668:SF103">
    <property type="entry name" value="PYRIDINE NUCLEOTIDE-DISULFIDE OXIDOREDUCTASE DOMAIN-CONTAINING PROTEIN 2"/>
    <property type="match status" value="1"/>
</dbReference>
<evidence type="ECO:0000313" key="5">
    <source>
        <dbReference type="EMBL" id="RRH94137.1"/>
    </source>
</evidence>
<proteinExistence type="predicted"/>
<comment type="function">
    <text evidence="1">Probable oxidoreductase that may play a role as regulator of mitochondrial function.</text>
</comment>
<gene>
    <name evidence="5" type="ORF">EH240_27995</name>
</gene>
<evidence type="ECO:0000256" key="1">
    <source>
        <dbReference type="ARBA" id="ARBA00037217"/>
    </source>
</evidence>
<dbReference type="Gene3D" id="3.50.50.60">
    <property type="entry name" value="FAD/NAD(P)-binding domain"/>
    <property type="match status" value="2"/>
</dbReference>
<dbReference type="GO" id="GO:0016491">
    <property type="term" value="F:oxidoreductase activity"/>
    <property type="evidence" value="ECO:0007669"/>
    <property type="project" value="InterPro"/>
</dbReference>
<sequence>MALKPDYDVIIVGGGHNGLTTAGYLARAGIKTIVLERRGVIGGAAVTEEFHPGFRNSVCSYVVSLLHPKVIRDLELGAHGLKIVERPSSSYLPLPDGGAMVVPGDVDAAVREIAKFSRLDAERFRVFDDQLQIIADVIRGTLLETPPNIGGGVGDLLTLLTSGNRFRKLKPAMQREFIDLMTMSIGDYLNEWFEFDPLKGNLGYESIVGNMVSPYHPGSAYVLIHHALGELNGKKGAWGHAIGGMGSITQAMARSAESKGAEVRVSAGVREVIVERGAARGVVLEDGSVIRARAIAANVGPKLLYLKLIDQSALDSEFLRQIQGWRCRSGSFRMNLALSEMPRFNGLDLATDPKTALSGGIHIAWSLDYLERAYDDAKRGSWSKEPVVSMNIPSLYDGSLAPQGRHVMSVFCQHFHPQLSGGKTWDDVKTEVADLIIATIGKYAPNLKSSILGRQVLTPLDLEREFGLVGGDIFHGALHLDQLYSMRPVGGYAQYRGPIPNLYMCGSGTHPGGGVSGMPGHNAAREIIRDFKRRRMAA</sequence>
<dbReference type="SUPFAM" id="SSF51905">
    <property type="entry name" value="FAD/NAD(P)-binding domain"/>
    <property type="match status" value="1"/>
</dbReference>
<accession>A0A3P3F6V9</accession>
<dbReference type="InterPro" id="IPR002937">
    <property type="entry name" value="Amino_oxidase"/>
</dbReference>
<keyword evidence="6" id="KW-1185">Reference proteome</keyword>
<evidence type="ECO:0000256" key="2">
    <source>
        <dbReference type="ARBA" id="ARBA00038825"/>
    </source>
</evidence>
<comment type="caution">
    <text evidence="5">The sequence shown here is derived from an EMBL/GenBank/DDBJ whole genome shotgun (WGS) entry which is preliminary data.</text>
</comment>
<feature type="domain" description="Amine oxidase" evidence="4">
    <location>
        <begin position="18"/>
        <end position="325"/>
    </location>
</feature>
<comment type="subunit">
    <text evidence="2">Interacts with COX5B; this interaction may contribute to localize PYROXD2 to the inner face of the inner mitochondrial membrane.</text>
</comment>
<evidence type="ECO:0000256" key="3">
    <source>
        <dbReference type="ARBA" id="ARBA00040298"/>
    </source>
</evidence>
<dbReference type="Pfam" id="PF01593">
    <property type="entry name" value="Amino_oxidase"/>
    <property type="match status" value="1"/>
</dbReference>